<protein>
    <recommendedName>
        <fullName evidence="9">MICOS complex subunit MIC10</fullName>
    </recommendedName>
</protein>
<comment type="caution">
    <text evidence="11">The sequence shown here is derived from an EMBL/GenBank/DDBJ whole genome shotgun (WGS) entry which is preliminary data.</text>
</comment>
<comment type="function">
    <text evidence="1 9">Component of the MICOS complex, a large protein complex of the mitochondrial inner membrane that plays crucial roles in the maintenance of crista junctions, inner membrane architecture, and formation of contact sites to the outer membrane.</text>
</comment>
<keyword evidence="7 9" id="KW-0496">Mitochondrion</keyword>
<evidence type="ECO:0000256" key="5">
    <source>
        <dbReference type="ARBA" id="ARBA00022792"/>
    </source>
</evidence>
<dbReference type="PANTHER" id="PTHR21304">
    <property type="entry name" value="MICOS COMPLEX SUBUNIT MIC10"/>
    <property type="match status" value="1"/>
</dbReference>
<keyword evidence="12" id="KW-1185">Reference proteome</keyword>
<reference evidence="11 12" key="1">
    <citation type="submission" date="2019-10" db="EMBL/GenBank/DDBJ databases">
        <authorList>
            <person name="Palmer J.M."/>
        </authorList>
    </citation>
    <scope>NUCLEOTIDE SEQUENCE [LARGE SCALE GENOMIC DNA]</scope>
    <source>
        <strain evidence="11 12">TWF696</strain>
    </source>
</reference>
<evidence type="ECO:0000256" key="2">
    <source>
        <dbReference type="ARBA" id="ARBA00004434"/>
    </source>
</evidence>
<gene>
    <name evidence="11" type="primary">MIC10</name>
    <name evidence="11" type="ORF">TWF696_009365</name>
</gene>
<dbReference type="PANTHER" id="PTHR21304:SF0">
    <property type="entry name" value="MICOS COMPLEX SUBUNIT MIC10"/>
    <property type="match status" value="1"/>
</dbReference>
<evidence type="ECO:0000256" key="6">
    <source>
        <dbReference type="ARBA" id="ARBA00022989"/>
    </source>
</evidence>
<dbReference type="EMBL" id="JAVHNQ010000008">
    <property type="protein sequence ID" value="KAK6341056.1"/>
    <property type="molecule type" value="Genomic_DNA"/>
</dbReference>
<evidence type="ECO:0000313" key="11">
    <source>
        <dbReference type="EMBL" id="KAK6341056.1"/>
    </source>
</evidence>
<accession>A0AAV9UFW7</accession>
<keyword evidence="6 9" id="KW-1133">Transmembrane helix</keyword>
<organism evidence="11 12">
    <name type="scientific">Orbilia brochopaga</name>
    <dbReference type="NCBI Taxonomy" id="3140254"/>
    <lineage>
        <taxon>Eukaryota</taxon>
        <taxon>Fungi</taxon>
        <taxon>Dikarya</taxon>
        <taxon>Ascomycota</taxon>
        <taxon>Pezizomycotina</taxon>
        <taxon>Orbiliomycetes</taxon>
        <taxon>Orbiliales</taxon>
        <taxon>Orbiliaceae</taxon>
        <taxon>Orbilia</taxon>
    </lineage>
</organism>
<evidence type="ECO:0000256" key="8">
    <source>
        <dbReference type="ARBA" id="ARBA00023136"/>
    </source>
</evidence>
<dbReference type="InterPro" id="IPR007512">
    <property type="entry name" value="Mic10"/>
</dbReference>
<dbReference type="Proteomes" id="UP001375240">
    <property type="component" value="Unassembled WGS sequence"/>
</dbReference>
<evidence type="ECO:0000256" key="1">
    <source>
        <dbReference type="ARBA" id="ARBA00002689"/>
    </source>
</evidence>
<dbReference type="GO" id="GO:0061617">
    <property type="term" value="C:MICOS complex"/>
    <property type="evidence" value="ECO:0007669"/>
    <property type="project" value="UniProtKB-UniRule"/>
</dbReference>
<sequence length="103" mass="10568">MTTAAEPQASSSSSGSPPSSSQVVSRVSAPVSETLLNDKWDLCLSNAIIKSGLGLGFGIVFSVLLFKRRAFPAWVGLGFGAGRGYAECDASFKGAAGARNVRA</sequence>
<evidence type="ECO:0000256" key="10">
    <source>
        <dbReference type="SAM" id="MobiDB-lite"/>
    </source>
</evidence>
<evidence type="ECO:0000256" key="7">
    <source>
        <dbReference type="ARBA" id="ARBA00023128"/>
    </source>
</evidence>
<name>A0AAV9UFW7_9PEZI</name>
<keyword evidence="5 9" id="KW-0999">Mitochondrion inner membrane</keyword>
<proteinExistence type="inferred from homology"/>
<comment type="subcellular location">
    <subcellularLocation>
        <location evidence="2 9">Mitochondrion inner membrane</location>
        <topology evidence="2 9">Single-pass membrane protein</topology>
    </subcellularLocation>
</comment>
<keyword evidence="4 9" id="KW-0812">Transmembrane</keyword>
<evidence type="ECO:0000256" key="9">
    <source>
        <dbReference type="RuleBase" id="RU363011"/>
    </source>
</evidence>
<feature type="region of interest" description="Disordered" evidence="10">
    <location>
        <begin position="1"/>
        <end position="25"/>
    </location>
</feature>
<comment type="similarity">
    <text evidence="3 9">Belongs to the MICOS complex subunit Mic10 family.</text>
</comment>
<evidence type="ECO:0000256" key="4">
    <source>
        <dbReference type="ARBA" id="ARBA00022692"/>
    </source>
</evidence>
<evidence type="ECO:0000256" key="3">
    <source>
        <dbReference type="ARBA" id="ARBA00006792"/>
    </source>
</evidence>
<dbReference type="Pfam" id="PF04418">
    <property type="entry name" value="DUF543"/>
    <property type="match status" value="1"/>
</dbReference>
<feature type="transmembrane region" description="Helical" evidence="9">
    <location>
        <begin position="47"/>
        <end position="66"/>
    </location>
</feature>
<dbReference type="AlphaFoldDB" id="A0AAV9UFW7"/>
<evidence type="ECO:0000313" key="12">
    <source>
        <dbReference type="Proteomes" id="UP001375240"/>
    </source>
</evidence>
<keyword evidence="8 9" id="KW-0472">Membrane</keyword>
<comment type="subunit">
    <text evidence="9">Component of the mitochondrial contact site and cristae organizing system (MICOS) complex.</text>
</comment>